<feature type="compositionally biased region" description="Polar residues" evidence="1">
    <location>
        <begin position="1"/>
        <end position="10"/>
    </location>
</feature>
<feature type="compositionally biased region" description="Basic and acidic residues" evidence="1">
    <location>
        <begin position="67"/>
        <end position="94"/>
    </location>
</feature>
<evidence type="ECO:0000313" key="2">
    <source>
        <dbReference type="EMBL" id="CAB3996725.1"/>
    </source>
</evidence>
<accession>A0A6S7GYQ9</accession>
<evidence type="ECO:0000256" key="1">
    <source>
        <dbReference type="SAM" id="MobiDB-lite"/>
    </source>
</evidence>
<protein>
    <submittedName>
        <fullName evidence="2">Uncharacterized protein</fullName>
    </submittedName>
</protein>
<feature type="compositionally biased region" description="Basic and acidic residues" evidence="1">
    <location>
        <begin position="49"/>
        <end position="60"/>
    </location>
</feature>
<feature type="compositionally biased region" description="Acidic residues" evidence="1">
    <location>
        <begin position="17"/>
        <end position="29"/>
    </location>
</feature>
<reference evidence="2" key="1">
    <citation type="submission" date="2020-04" db="EMBL/GenBank/DDBJ databases">
        <authorList>
            <person name="Alioto T."/>
            <person name="Alioto T."/>
            <person name="Gomez Garrido J."/>
        </authorList>
    </citation>
    <scope>NUCLEOTIDE SEQUENCE</scope>
    <source>
        <strain evidence="2">A484AB</strain>
    </source>
</reference>
<name>A0A6S7GYQ9_PARCT</name>
<feature type="region of interest" description="Disordered" evidence="1">
    <location>
        <begin position="49"/>
        <end position="100"/>
    </location>
</feature>
<comment type="caution">
    <text evidence="2">The sequence shown here is derived from an EMBL/GenBank/DDBJ whole genome shotgun (WGS) entry which is preliminary data.</text>
</comment>
<dbReference type="Proteomes" id="UP001152795">
    <property type="component" value="Unassembled WGS sequence"/>
</dbReference>
<proteinExistence type="predicted"/>
<feature type="non-terminal residue" evidence="2">
    <location>
        <position position="100"/>
    </location>
</feature>
<dbReference type="AlphaFoldDB" id="A0A6S7GYQ9"/>
<organism evidence="2 3">
    <name type="scientific">Paramuricea clavata</name>
    <name type="common">Red gorgonian</name>
    <name type="synonym">Violescent sea-whip</name>
    <dbReference type="NCBI Taxonomy" id="317549"/>
    <lineage>
        <taxon>Eukaryota</taxon>
        <taxon>Metazoa</taxon>
        <taxon>Cnidaria</taxon>
        <taxon>Anthozoa</taxon>
        <taxon>Octocorallia</taxon>
        <taxon>Malacalcyonacea</taxon>
        <taxon>Plexauridae</taxon>
        <taxon>Paramuricea</taxon>
    </lineage>
</organism>
<feature type="region of interest" description="Disordered" evidence="1">
    <location>
        <begin position="1"/>
        <end position="37"/>
    </location>
</feature>
<dbReference type="EMBL" id="CACRXK020002933">
    <property type="protein sequence ID" value="CAB3996725.1"/>
    <property type="molecule type" value="Genomic_DNA"/>
</dbReference>
<gene>
    <name evidence="2" type="ORF">PACLA_8A088482</name>
</gene>
<evidence type="ECO:0000313" key="3">
    <source>
        <dbReference type="Proteomes" id="UP001152795"/>
    </source>
</evidence>
<sequence>EGSSGDNSLRSSHDGETVEENNDNNDVNDQDPPIDPVMLKYMEMIKQRRETENKTIEEKSVNISSKVDSHDVSDQESRVSNGKNEDLSMGKLSDDDFNWE</sequence>
<keyword evidence="3" id="KW-1185">Reference proteome</keyword>